<dbReference type="InParanoid" id="A9UW99"/>
<keyword evidence="2" id="KW-0812">Transmembrane</keyword>
<evidence type="ECO:0000313" key="4">
    <source>
        <dbReference type="Proteomes" id="UP000001357"/>
    </source>
</evidence>
<sequence length="159" mass="16861">MAAPVTTATLPLMDTTPTAIVTSNNLGPGWTDNLLPNDVIAGITIGTIFGLMVLIVLAILYRYRAWPFGPACQGSRQPRPRQTSARDHLLAAEPSQSRIRAVSDTHSAPSRSRGVTQTSTLSNPGQSPSRSAHRHTSAPARPGDPQAAQAKAFDLESLV</sequence>
<name>A9UW99_MONBE</name>
<gene>
    <name evidence="3" type="ORF">MONBRDRAFT_24391</name>
</gene>
<accession>A9UW99</accession>
<keyword evidence="2" id="KW-1133">Transmembrane helix</keyword>
<keyword evidence="4" id="KW-1185">Reference proteome</keyword>
<organism evidence="3 4">
    <name type="scientific">Monosiga brevicollis</name>
    <name type="common">Choanoflagellate</name>
    <dbReference type="NCBI Taxonomy" id="81824"/>
    <lineage>
        <taxon>Eukaryota</taxon>
        <taxon>Choanoflagellata</taxon>
        <taxon>Craspedida</taxon>
        <taxon>Salpingoecidae</taxon>
        <taxon>Monosiga</taxon>
    </lineage>
</organism>
<feature type="transmembrane region" description="Helical" evidence="2">
    <location>
        <begin position="39"/>
        <end position="61"/>
    </location>
</feature>
<evidence type="ECO:0000256" key="1">
    <source>
        <dbReference type="SAM" id="MobiDB-lite"/>
    </source>
</evidence>
<keyword evidence="2" id="KW-0472">Membrane</keyword>
<feature type="compositionally biased region" description="Polar residues" evidence="1">
    <location>
        <begin position="74"/>
        <end position="83"/>
    </location>
</feature>
<dbReference type="EMBL" id="CH991547">
    <property type="protein sequence ID" value="EDQ90528.1"/>
    <property type="molecule type" value="Genomic_DNA"/>
</dbReference>
<dbReference type="KEGG" id="mbr:MONBRDRAFT_24391"/>
<proteinExistence type="predicted"/>
<evidence type="ECO:0000256" key="2">
    <source>
        <dbReference type="SAM" id="Phobius"/>
    </source>
</evidence>
<reference evidence="3 4" key="1">
    <citation type="journal article" date="2008" name="Nature">
        <title>The genome of the choanoflagellate Monosiga brevicollis and the origin of metazoans.</title>
        <authorList>
            <consortium name="JGI Sequencing"/>
            <person name="King N."/>
            <person name="Westbrook M.J."/>
            <person name="Young S.L."/>
            <person name="Kuo A."/>
            <person name="Abedin M."/>
            <person name="Chapman J."/>
            <person name="Fairclough S."/>
            <person name="Hellsten U."/>
            <person name="Isogai Y."/>
            <person name="Letunic I."/>
            <person name="Marr M."/>
            <person name="Pincus D."/>
            <person name="Putnam N."/>
            <person name="Rokas A."/>
            <person name="Wright K.J."/>
            <person name="Zuzow R."/>
            <person name="Dirks W."/>
            <person name="Good M."/>
            <person name="Goodstein D."/>
            <person name="Lemons D."/>
            <person name="Li W."/>
            <person name="Lyons J.B."/>
            <person name="Morris A."/>
            <person name="Nichols S."/>
            <person name="Richter D.J."/>
            <person name="Salamov A."/>
            <person name="Bork P."/>
            <person name="Lim W.A."/>
            <person name="Manning G."/>
            <person name="Miller W.T."/>
            <person name="McGinnis W."/>
            <person name="Shapiro H."/>
            <person name="Tjian R."/>
            <person name="Grigoriev I.V."/>
            <person name="Rokhsar D."/>
        </authorList>
    </citation>
    <scope>NUCLEOTIDE SEQUENCE [LARGE SCALE GENOMIC DNA]</scope>
    <source>
        <strain evidence="4">MX1 / ATCC 50154</strain>
    </source>
</reference>
<evidence type="ECO:0000313" key="3">
    <source>
        <dbReference type="EMBL" id="EDQ90528.1"/>
    </source>
</evidence>
<dbReference type="Proteomes" id="UP000001357">
    <property type="component" value="Unassembled WGS sequence"/>
</dbReference>
<dbReference type="AlphaFoldDB" id="A9UW99"/>
<dbReference type="GeneID" id="5889907"/>
<feature type="region of interest" description="Disordered" evidence="1">
    <location>
        <begin position="70"/>
        <end position="159"/>
    </location>
</feature>
<dbReference type="RefSeq" id="XP_001744579.1">
    <property type="nucleotide sequence ID" value="XM_001744527.1"/>
</dbReference>
<protein>
    <submittedName>
        <fullName evidence="3">Uncharacterized protein</fullName>
    </submittedName>
</protein>
<feature type="compositionally biased region" description="Polar residues" evidence="1">
    <location>
        <begin position="94"/>
        <end position="130"/>
    </location>
</feature>